<dbReference type="InterPro" id="IPR036866">
    <property type="entry name" value="RibonucZ/Hydroxyglut_hydro"/>
</dbReference>
<protein>
    <submittedName>
        <fullName evidence="1">Uncharacterized protein</fullName>
    </submittedName>
</protein>
<proteinExistence type="predicted"/>
<dbReference type="Proteomes" id="UP001596047">
    <property type="component" value="Unassembled WGS sequence"/>
</dbReference>
<dbReference type="EMBL" id="JBHSOW010000121">
    <property type="protein sequence ID" value="MFC5653270.1"/>
    <property type="molecule type" value="Genomic_DNA"/>
</dbReference>
<comment type="caution">
    <text evidence="1">The sequence shown here is derived from an EMBL/GenBank/DDBJ whole genome shotgun (WGS) entry which is preliminary data.</text>
</comment>
<dbReference type="Gene3D" id="3.60.15.10">
    <property type="entry name" value="Ribonuclease Z/Hydroxyacylglutathione hydrolase-like"/>
    <property type="match status" value="1"/>
</dbReference>
<evidence type="ECO:0000313" key="1">
    <source>
        <dbReference type="EMBL" id="MFC5653270.1"/>
    </source>
</evidence>
<accession>A0ABW0W600</accession>
<sequence>MKIHFLGTAAAEGFPNAFCRCDACREAWKRGGKNIRTRSSVIIDDRIKVDYSPDSYMQALRDRIDLGAIEHLIVHTYAL</sequence>
<keyword evidence="2" id="KW-1185">Reference proteome</keyword>
<dbReference type="RefSeq" id="WP_379191925.1">
    <property type="nucleotide sequence ID" value="NZ_JBHSOW010000121.1"/>
</dbReference>
<reference evidence="2" key="1">
    <citation type="journal article" date="2019" name="Int. J. Syst. Evol. Microbiol.">
        <title>The Global Catalogue of Microorganisms (GCM) 10K type strain sequencing project: providing services to taxonomists for standard genome sequencing and annotation.</title>
        <authorList>
            <consortium name="The Broad Institute Genomics Platform"/>
            <consortium name="The Broad Institute Genome Sequencing Center for Infectious Disease"/>
            <person name="Wu L."/>
            <person name="Ma J."/>
        </authorList>
    </citation>
    <scope>NUCLEOTIDE SEQUENCE [LARGE SCALE GENOMIC DNA]</scope>
    <source>
        <strain evidence="2">CGMCC 1.3240</strain>
    </source>
</reference>
<name>A0ABW0W600_9BACL</name>
<organism evidence="1 2">
    <name type="scientific">Paenibacillus solisilvae</name>
    <dbReference type="NCBI Taxonomy" id="2486751"/>
    <lineage>
        <taxon>Bacteria</taxon>
        <taxon>Bacillati</taxon>
        <taxon>Bacillota</taxon>
        <taxon>Bacilli</taxon>
        <taxon>Bacillales</taxon>
        <taxon>Paenibacillaceae</taxon>
        <taxon>Paenibacillus</taxon>
    </lineage>
</organism>
<evidence type="ECO:0000313" key="2">
    <source>
        <dbReference type="Proteomes" id="UP001596047"/>
    </source>
</evidence>
<gene>
    <name evidence="1" type="ORF">ACFPYJ_29980</name>
</gene>
<dbReference type="SUPFAM" id="SSF56281">
    <property type="entry name" value="Metallo-hydrolase/oxidoreductase"/>
    <property type="match status" value="1"/>
</dbReference>